<dbReference type="PANTHER" id="PTHR15410">
    <property type="entry name" value="HIRA-INTERACTING PROTEIN 3"/>
    <property type="match status" value="1"/>
</dbReference>
<feature type="compositionally biased region" description="Basic and acidic residues" evidence="1">
    <location>
        <begin position="119"/>
        <end position="133"/>
    </location>
</feature>
<sequence length="369" mass="41237">MPPKYAMSDSEQSESEKSTPEIPSDEKLEKGLRDTVANIFKTGNLDELTVKRVRLATEKALGLEEGFFKSDERWKTKSGEIIKDEVEVQENKQEEKKEEEDEEDASPIQPQKAQAPPKKAKETKRGKSEDTSKPRKRRKASTPLESGQPSGSSDEEREPVKQPGKKVVKGTTDKQQSDASQDGMSDESDVAPKPKVEGSPESADKEASESEMSVVLDEEPPPKKKRQRSTKAESTGKKGRKPAASKKKDADLDPNQAEIKRLQGWLLKCGIRKMWSRELAPYDTPKAKIKHLKDMLKDAGMEGRYSLEKAKQIREERELKADLEMVQEGAKRWGTGSAGEESEDSQPKTRAPRGRKVLAFLSDDGEETD</sequence>
<evidence type="ECO:0000313" key="3">
    <source>
        <dbReference type="Proteomes" id="UP001583193"/>
    </source>
</evidence>
<dbReference type="InterPro" id="IPR037647">
    <property type="entry name" value="HIRIP3"/>
</dbReference>
<feature type="compositionally biased region" description="Basic and acidic residues" evidence="1">
    <location>
        <begin position="190"/>
        <end position="208"/>
    </location>
</feature>
<feature type="compositionally biased region" description="Polar residues" evidence="1">
    <location>
        <begin position="143"/>
        <end position="152"/>
    </location>
</feature>
<proteinExistence type="predicted"/>
<dbReference type="Proteomes" id="UP001583193">
    <property type="component" value="Unassembled WGS sequence"/>
</dbReference>
<feature type="region of interest" description="Disordered" evidence="1">
    <location>
        <begin position="327"/>
        <end position="369"/>
    </location>
</feature>
<protein>
    <recommendedName>
        <fullName evidence="4">Transcriptional regulator</fullName>
    </recommendedName>
</protein>
<dbReference type="EMBL" id="JAVDPF010000024">
    <property type="protein sequence ID" value="KAL1872551.1"/>
    <property type="molecule type" value="Genomic_DNA"/>
</dbReference>
<dbReference type="PANTHER" id="PTHR15410:SF2">
    <property type="entry name" value="HIRA-INTERACTING PROTEIN 3"/>
    <property type="match status" value="1"/>
</dbReference>
<feature type="compositionally biased region" description="Basic and acidic residues" evidence="1">
    <location>
        <begin position="14"/>
        <end position="31"/>
    </location>
</feature>
<feature type="region of interest" description="Disordered" evidence="1">
    <location>
        <begin position="64"/>
        <end position="256"/>
    </location>
</feature>
<feature type="compositionally biased region" description="Basic and acidic residues" evidence="1">
    <location>
        <begin position="66"/>
        <end position="96"/>
    </location>
</feature>
<keyword evidence="3" id="KW-1185">Reference proteome</keyword>
<reference evidence="2 3" key="1">
    <citation type="journal article" date="2024" name="IMA Fungus">
        <title>IMA Genome - F19 : A genome assembly and annotation guide to empower mycologists, including annotated draft genome sequences of Ceratocystis pirilliformis, Diaporthe australafricana, Fusarium ophioides, Paecilomyces lecythidis, and Sporothrix stenoceras.</title>
        <authorList>
            <person name="Aylward J."/>
            <person name="Wilson A.M."/>
            <person name="Visagie C.M."/>
            <person name="Spraker J."/>
            <person name="Barnes I."/>
            <person name="Buitendag C."/>
            <person name="Ceriani C."/>
            <person name="Del Mar Angel L."/>
            <person name="du Plessis D."/>
            <person name="Fuchs T."/>
            <person name="Gasser K."/>
            <person name="Kramer D."/>
            <person name="Li W."/>
            <person name="Munsamy K."/>
            <person name="Piso A."/>
            <person name="Price J.L."/>
            <person name="Sonnekus B."/>
            <person name="Thomas C."/>
            <person name="van der Nest A."/>
            <person name="van Dijk A."/>
            <person name="van Heerden A."/>
            <person name="van Vuuren N."/>
            <person name="Yilmaz N."/>
            <person name="Duong T.A."/>
            <person name="van der Merwe N.A."/>
            <person name="Wingfield M.J."/>
            <person name="Wingfield B.D."/>
        </authorList>
    </citation>
    <scope>NUCLEOTIDE SEQUENCE [LARGE SCALE GENOMIC DNA]</scope>
    <source>
        <strain evidence="2 3">CMW 18167</strain>
    </source>
</reference>
<feature type="region of interest" description="Disordered" evidence="1">
    <location>
        <begin position="1"/>
        <end position="31"/>
    </location>
</feature>
<gene>
    <name evidence="2" type="ORF">Plec18167_006669</name>
</gene>
<accession>A0ABR3X9B9</accession>
<name>A0ABR3X9B9_9EURO</name>
<organism evidence="2 3">
    <name type="scientific">Paecilomyces lecythidis</name>
    <dbReference type="NCBI Taxonomy" id="3004212"/>
    <lineage>
        <taxon>Eukaryota</taxon>
        <taxon>Fungi</taxon>
        <taxon>Dikarya</taxon>
        <taxon>Ascomycota</taxon>
        <taxon>Pezizomycotina</taxon>
        <taxon>Eurotiomycetes</taxon>
        <taxon>Eurotiomycetidae</taxon>
        <taxon>Eurotiales</taxon>
        <taxon>Thermoascaceae</taxon>
        <taxon>Paecilomyces</taxon>
    </lineage>
</organism>
<evidence type="ECO:0008006" key="4">
    <source>
        <dbReference type="Google" id="ProtNLM"/>
    </source>
</evidence>
<evidence type="ECO:0000313" key="2">
    <source>
        <dbReference type="EMBL" id="KAL1872551.1"/>
    </source>
</evidence>
<evidence type="ECO:0000256" key="1">
    <source>
        <dbReference type="SAM" id="MobiDB-lite"/>
    </source>
</evidence>
<comment type="caution">
    <text evidence="2">The sequence shown here is derived from an EMBL/GenBank/DDBJ whole genome shotgun (WGS) entry which is preliminary data.</text>
</comment>